<reference evidence="14 16" key="2">
    <citation type="submission" date="2021-03" db="EMBL/GenBank/DDBJ databases">
        <title>Human Oral Microbial Genomes.</title>
        <authorList>
            <person name="Johnston C.D."/>
            <person name="Chen T."/>
            <person name="Dewhirst F.E."/>
        </authorList>
    </citation>
    <scope>NUCLEOTIDE SEQUENCE [LARGE SCALE GENOMIC DNA]</scope>
    <source>
        <strain evidence="14 16">W1435</strain>
    </source>
</reference>
<evidence type="ECO:0000313" key="16">
    <source>
        <dbReference type="Proteomes" id="UP000682005"/>
    </source>
</evidence>
<dbReference type="GO" id="GO:0004565">
    <property type="term" value="F:beta-galactosidase activity"/>
    <property type="evidence" value="ECO:0007669"/>
    <property type="project" value="UniProtKB-EC"/>
</dbReference>
<feature type="chain" id="PRO_5035309514" description="Beta-galactosidase" evidence="11">
    <location>
        <begin position="20"/>
        <end position="1019"/>
    </location>
</feature>
<name>A0A0K1NL34_9BACT</name>
<dbReference type="GO" id="GO:0030246">
    <property type="term" value="F:carbohydrate binding"/>
    <property type="evidence" value="ECO:0007669"/>
    <property type="project" value="InterPro"/>
</dbReference>
<dbReference type="EMBL" id="CP072369">
    <property type="protein sequence ID" value="QUB85406.1"/>
    <property type="molecule type" value="Genomic_DNA"/>
</dbReference>
<reference evidence="13 15" key="1">
    <citation type="submission" date="2015-07" db="EMBL/GenBank/DDBJ databases">
        <authorList>
            <person name="Noorani M."/>
        </authorList>
    </citation>
    <scope>NUCLEOTIDE SEQUENCE [LARGE SCALE GENOMIC DNA]</scope>
    <source>
        <strain evidence="13 15">W1435</strain>
    </source>
</reference>
<keyword evidence="6 10" id="KW-0378">Hydrolase</keyword>
<proteinExistence type="inferred from homology"/>
<evidence type="ECO:0000256" key="11">
    <source>
        <dbReference type="SAM" id="SignalP"/>
    </source>
</evidence>
<dbReference type="PROSITE" id="PS00719">
    <property type="entry name" value="GLYCOSYL_HYDROL_F2_1"/>
    <property type="match status" value="1"/>
</dbReference>
<dbReference type="RefSeq" id="WP_050696257.1">
    <property type="nucleotide sequence ID" value="NZ_CP012075.1"/>
</dbReference>
<dbReference type="FunFam" id="3.20.20.80:FF:000123">
    <property type="entry name" value="Beta-galactosidase"/>
    <property type="match status" value="1"/>
</dbReference>
<dbReference type="Pfam" id="PF02929">
    <property type="entry name" value="Bgal_small_N"/>
    <property type="match status" value="1"/>
</dbReference>
<gene>
    <name evidence="13" type="ORF">ADJ77_07925</name>
    <name evidence="14" type="ORF">J5A51_03785</name>
</gene>
<evidence type="ECO:0000256" key="8">
    <source>
        <dbReference type="ARBA" id="ARBA00023295"/>
    </source>
</evidence>
<evidence type="ECO:0000256" key="3">
    <source>
        <dbReference type="ARBA" id="ARBA00007401"/>
    </source>
</evidence>
<dbReference type="Gene3D" id="2.70.98.10">
    <property type="match status" value="1"/>
</dbReference>
<dbReference type="InterPro" id="IPR050347">
    <property type="entry name" value="Bact_Beta-galactosidase"/>
</dbReference>
<dbReference type="KEGG" id="pfus:ADJ77_07925"/>
<dbReference type="GO" id="GO:0005990">
    <property type="term" value="P:lactose catabolic process"/>
    <property type="evidence" value="ECO:0007669"/>
    <property type="project" value="TreeGrafter"/>
</dbReference>
<comment type="catalytic activity">
    <reaction evidence="1 10">
        <text>Hydrolysis of terminal non-reducing beta-D-galactose residues in beta-D-galactosides.</text>
        <dbReference type="EC" id="3.2.1.23"/>
    </reaction>
</comment>
<comment type="cofactor">
    <cofactor evidence="2">
        <name>Ca(2+)</name>
        <dbReference type="ChEBI" id="CHEBI:29108"/>
    </cofactor>
</comment>
<evidence type="ECO:0000256" key="5">
    <source>
        <dbReference type="ARBA" id="ARBA00012756"/>
    </source>
</evidence>
<protein>
    <recommendedName>
        <fullName evidence="5 10">Beta-galactosidase</fullName>
        <ecNumber evidence="5 10">3.2.1.23</ecNumber>
    </recommendedName>
    <alternativeName>
        <fullName evidence="9 10">Lactase</fullName>
    </alternativeName>
</protein>
<dbReference type="STRING" id="1236517.ADJ77_07925"/>
<evidence type="ECO:0000256" key="9">
    <source>
        <dbReference type="ARBA" id="ARBA00032230"/>
    </source>
</evidence>
<dbReference type="eggNOG" id="COG3250">
    <property type="taxonomic scope" value="Bacteria"/>
</dbReference>
<evidence type="ECO:0000259" key="12">
    <source>
        <dbReference type="SMART" id="SM01038"/>
    </source>
</evidence>
<dbReference type="Gene3D" id="2.60.40.10">
    <property type="entry name" value="Immunoglobulins"/>
    <property type="match status" value="2"/>
</dbReference>
<dbReference type="Gene3D" id="2.60.120.260">
    <property type="entry name" value="Galactose-binding domain-like"/>
    <property type="match status" value="1"/>
</dbReference>
<dbReference type="PANTHER" id="PTHR46323">
    <property type="entry name" value="BETA-GALACTOSIDASE"/>
    <property type="match status" value="1"/>
</dbReference>
<dbReference type="GO" id="GO:0009341">
    <property type="term" value="C:beta-galactosidase complex"/>
    <property type="evidence" value="ECO:0007669"/>
    <property type="project" value="InterPro"/>
</dbReference>
<dbReference type="EC" id="3.2.1.23" evidence="5 10"/>
<dbReference type="AlphaFoldDB" id="A0A0K1NL34"/>
<dbReference type="InterPro" id="IPR036156">
    <property type="entry name" value="Beta-gal/glucu_dom_sf"/>
</dbReference>
<evidence type="ECO:0000256" key="4">
    <source>
        <dbReference type="ARBA" id="ARBA00011245"/>
    </source>
</evidence>
<dbReference type="Pfam" id="PF16353">
    <property type="entry name" value="LacZ_4"/>
    <property type="match status" value="1"/>
</dbReference>
<feature type="domain" description="Beta galactosidase small chain/" evidence="12">
    <location>
        <begin position="751"/>
        <end position="1014"/>
    </location>
</feature>
<dbReference type="InterPro" id="IPR006102">
    <property type="entry name" value="Ig-like_GH2"/>
</dbReference>
<dbReference type="InterPro" id="IPR006103">
    <property type="entry name" value="Glyco_hydro_2_cat"/>
</dbReference>
<comment type="similarity">
    <text evidence="3 10">Belongs to the glycosyl hydrolase 2 family.</text>
</comment>
<keyword evidence="16" id="KW-1185">Reference proteome</keyword>
<organism evidence="13 15">
    <name type="scientific">Prevotella fusca JCM 17724</name>
    <dbReference type="NCBI Taxonomy" id="1236517"/>
    <lineage>
        <taxon>Bacteria</taxon>
        <taxon>Pseudomonadati</taxon>
        <taxon>Bacteroidota</taxon>
        <taxon>Bacteroidia</taxon>
        <taxon>Bacteroidales</taxon>
        <taxon>Prevotellaceae</taxon>
        <taxon>Prevotella</taxon>
    </lineage>
</organism>
<evidence type="ECO:0000313" key="14">
    <source>
        <dbReference type="EMBL" id="QUB85406.1"/>
    </source>
</evidence>
<evidence type="ECO:0000256" key="2">
    <source>
        <dbReference type="ARBA" id="ARBA00001913"/>
    </source>
</evidence>
<feature type="signal peptide" evidence="11">
    <location>
        <begin position="1"/>
        <end position="19"/>
    </location>
</feature>
<dbReference type="SUPFAM" id="SSF49785">
    <property type="entry name" value="Galactose-binding domain-like"/>
    <property type="match status" value="1"/>
</dbReference>
<dbReference type="Proteomes" id="UP000060345">
    <property type="component" value="Chromosome 2"/>
</dbReference>
<dbReference type="InterPro" id="IPR014718">
    <property type="entry name" value="GH-type_carb-bd"/>
</dbReference>
<keyword evidence="7" id="KW-0106">Calcium</keyword>
<evidence type="ECO:0000256" key="1">
    <source>
        <dbReference type="ARBA" id="ARBA00001412"/>
    </source>
</evidence>
<dbReference type="InterPro" id="IPR004199">
    <property type="entry name" value="B-gal_small/dom_5"/>
</dbReference>
<dbReference type="SUPFAM" id="SSF74650">
    <property type="entry name" value="Galactose mutarotase-like"/>
    <property type="match status" value="1"/>
</dbReference>
<dbReference type="PRINTS" id="PR00132">
    <property type="entry name" value="GLHYDRLASE2"/>
</dbReference>
<dbReference type="InterPro" id="IPR023230">
    <property type="entry name" value="Glyco_hydro_2_CS"/>
</dbReference>
<dbReference type="InterPro" id="IPR008979">
    <property type="entry name" value="Galactose-bd-like_sf"/>
</dbReference>
<dbReference type="InterPro" id="IPR006101">
    <property type="entry name" value="Glyco_hydro_2"/>
</dbReference>
<keyword evidence="8 10" id="KW-0326">Glycosidase</keyword>
<dbReference type="InterPro" id="IPR011013">
    <property type="entry name" value="Gal_mutarotase_sf_dom"/>
</dbReference>
<evidence type="ECO:0000313" key="15">
    <source>
        <dbReference type="Proteomes" id="UP000060345"/>
    </source>
</evidence>
<dbReference type="SMART" id="SM01038">
    <property type="entry name" value="Bgal_small_N"/>
    <property type="match status" value="1"/>
</dbReference>
<dbReference type="SUPFAM" id="SSF49303">
    <property type="entry name" value="beta-Galactosidase/glucuronidase domain"/>
    <property type="match status" value="2"/>
</dbReference>
<dbReference type="PANTHER" id="PTHR46323:SF2">
    <property type="entry name" value="BETA-GALACTOSIDASE"/>
    <property type="match status" value="1"/>
</dbReference>
<keyword evidence="11" id="KW-0732">Signal</keyword>
<dbReference type="Gene3D" id="3.20.20.80">
    <property type="entry name" value="Glycosidases"/>
    <property type="match status" value="1"/>
</dbReference>
<evidence type="ECO:0000256" key="7">
    <source>
        <dbReference type="ARBA" id="ARBA00022837"/>
    </source>
</evidence>
<dbReference type="InterPro" id="IPR017853">
    <property type="entry name" value="GH"/>
</dbReference>
<accession>A0A0K1NL34</accession>
<evidence type="ECO:0000256" key="6">
    <source>
        <dbReference type="ARBA" id="ARBA00022801"/>
    </source>
</evidence>
<dbReference type="Pfam" id="PF00703">
    <property type="entry name" value="Glyco_hydro_2"/>
    <property type="match status" value="1"/>
</dbReference>
<evidence type="ECO:0000313" key="13">
    <source>
        <dbReference type="EMBL" id="AKU69794.1"/>
    </source>
</evidence>
<dbReference type="Pfam" id="PF02836">
    <property type="entry name" value="Glyco_hydro_2_C"/>
    <property type="match status" value="1"/>
</dbReference>
<dbReference type="InterPro" id="IPR013783">
    <property type="entry name" value="Ig-like_fold"/>
</dbReference>
<dbReference type="InterPro" id="IPR006104">
    <property type="entry name" value="Glyco_hydro_2_N"/>
</dbReference>
<dbReference type="Pfam" id="PF02837">
    <property type="entry name" value="Glyco_hydro_2_N"/>
    <property type="match status" value="1"/>
</dbReference>
<sequence length="1019" mass="116064">MRKLYALLLGALTPLCSFAQTPTPEWQSQYTTGLNKIEPHAYVLPYSSVDKLQQPGGYEQSDYYMTLNGKWKFHWTKNPDNRPKNFFQTDFAVQGWNEINVPGNWERQGYGLPIYVNETYEFDDKLFQFKKNPPLVPYAENEVGSYRRTFTVPSTWKGRRIVLCCEGVKSFFYLWINGTYIGYNMGAKMPSEWDITKYLNDGENTIAMEVYRWAAGSYLECQDYWRISGIEQDVYLYSTPTQYIADYNVAAGVDKQANGSFSGNFSLTTNIKGAGNGTVSYVLTDAKGNTVLSEDKSVSEKGNDELINFTTKTVQNVAAWSAEHPNLYTLLITLKDKNGNVTEQTGSKVGFRTIEIKDKQLCVNGTPILVKGVNRHEHSELGRTVSKELMEQDIRLMKQNNINLVRCSHYPNDSYWYQLCDKYGLYVIDEANIESHGMGYGKESLAKDSTWLAAHMDRTRRMYERSKDHPSIIIWSLGNEAGNGVNFEHTYRWLKNADKTRLIQYERAEENFNTDIYCPMYQSLDHMKKYAKRTDTTRPYIMCEYLHAMGNSCGGMKDYWDLIESESILQGGSIWDWVDQSFREIDRNGNWYWSYGGDYGPKDVPSFDNFCCNGLIAADRTPHPHLAEVKKIYQNIKSELVSTEKEISVKVKNWFDFTNLNAYQLNWQIIDENGKTVLEGTQHVDCAPHETTTIILPSVSAGTQKELYLNLTWRPVNDALILTKNDVVAYDQFVLERAVDCTTFLPREKQRISYKVNENTGELTSLKNGSQEFLDAPLSLSLYRPATDNDGRDQFGVRVWRKDGLDSISQKVTKITRNKEVTRAETEVIGKKGNVIGKAVFTYQPLKNGALAVKVDFTPDTAAIKSLARLGLTFRVKDSFDKVEYNGRGDVETYNDRTQAGLIGRYKTTAEAMFHYYVKPQATGNRTDVRWMSLSDTRNSLMVAAKRPFQFSVTPFSDSVIDRATHINQLSRDGMLTVHLDAAQNGVGTATCGPGVAEKYRVAVKPTNFEFVLYPALAK</sequence>
<dbReference type="InterPro" id="IPR032312">
    <property type="entry name" value="LacZ_4"/>
</dbReference>
<comment type="subunit">
    <text evidence="4">Monomer.</text>
</comment>
<dbReference type="EMBL" id="CP012075">
    <property type="protein sequence ID" value="AKU69794.1"/>
    <property type="molecule type" value="Genomic_DNA"/>
</dbReference>
<dbReference type="SUPFAM" id="SSF51445">
    <property type="entry name" value="(Trans)glycosidases"/>
    <property type="match status" value="1"/>
</dbReference>
<dbReference type="Proteomes" id="UP000682005">
    <property type="component" value="Chromosome 2"/>
</dbReference>
<evidence type="ECO:0000256" key="10">
    <source>
        <dbReference type="RuleBase" id="RU361154"/>
    </source>
</evidence>